<organism evidence="1 2">
    <name type="scientific">Vagococcus elongatus</name>
    <dbReference type="NCBI Taxonomy" id="180344"/>
    <lineage>
        <taxon>Bacteria</taxon>
        <taxon>Bacillati</taxon>
        <taxon>Bacillota</taxon>
        <taxon>Bacilli</taxon>
        <taxon>Lactobacillales</taxon>
        <taxon>Enterococcaceae</taxon>
        <taxon>Vagococcus</taxon>
    </lineage>
</organism>
<name>A0A430AU47_9ENTE</name>
<gene>
    <name evidence="1" type="ORF">CBF29_07835</name>
</gene>
<dbReference type="AlphaFoldDB" id="A0A430AU47"/>
<protein>
    <submittedName>
        <fullName evidence="1">Uncharacterized protein</fullName>
    </submittedName>
</protein>
<dbReference type="OrthoDB" id="2186153at2"/>
<proteinExistence type="predicted"/>
<dbReference type="Proteomes" id="UP000287605">
    <property type="component" value="Unassembled WGS sequence"/>
</dbReference>
<sequence length="172" mass="20558">MRQLTELTDEQLNVLAELVSDKVVKKQKIEKKRKGSLMYHNTKLLLVNYHQLKKHCEIVNEQVTEQLGSLWSDWRFDLDTLLEHKAKTAKLMVHVDKALKKYQDDCRKAVTTEESKRFQILQLRYINQPRMSQFDTAVELRMNRKTIARHEEAAIHTLSVYMYGYEYLEKWT</sequence>
<dbReference type="EMBL" id="NGKA01000010">
    <property type="protein sequence ID" value="RSU11582.1"/>
    <property type="molecule type" value="Genomic_DNA"/>
</dbReference>
<evidence type="ECO:0000313" key="1">
    <source>
        <dbReference type="EMBL" id="RSU11582.1"/>
    </source>
</evidence>
<reference evidence="1 2" key="1">
    <citation type="submission" date="2017-05" db="EMBL/GenBank/DDBJ databases">
        <title>Vagococcus spp. assemblies.</title>
        <authorList>
            <person name="Gulvik C.A."/>
        </authorList>
    </citation>
    <scope>NUCLEOTIDE SEQUENCE [LARGE SCALE GENOMIC DNA]</scope>
    <source>
        <strain evidence="1 2">CCUG 51432</strain>
    </source>
</reference>
<accession>A0A430AU47</accession>
<evidence type="ECO:0000313" key="2">
    <source>
        <dbReference type="Proteomes" id="UP000287605"/>
    </source>
</evidence>
<dbReference type="RefSeq" id="WP_126809205.1">
    <property type="nucleotide sequence ID" value="NZ_NGKA01000010.1"/>
</dbReference>
<keyword evidence="2" id="KW-1185">Reference proteome</keyword>
<comment type="caution">
    <text evidence="1">The sequence shown here is derived from an EMBL/GenBank/DDBJ whole genome shotgun (WGS) entry which is preliminary data.</text>
</comment>